<proteinExistence type="predicted"/>
<dbReference type="STRING" id="1577474.GA0111570_10356"/>
<keyword evidence="1" id="KW-1133">Transmembrane helix</keyword>
<dbReference type="AlphaFoldDB" id="A0A1G6GFG4"/>
<accession>A0A1G6GFG4</accession>
<dbReference type="RefSeq" id="WP_092607329.1">
    <property type="nucleotide sequence ID" value="NZ_FMYF01000003.1"/>
</dbReference>
<reference evidence="2 3" key="1">
    <citation type="submission" date="2016-06" db="EMBL/GenBank/DDBJ databases">
        <authorList>
            <person name="Olsen C.W."/>
            <person name="Carey S."/>
            <person name="Hinshaw L."/>
            <person name="Karasin A.I."/>
        </authorList>
    </citation>
    <scope>NUCLEOTIDE SEQUENCE [LARGE SCALE GENOMIC DNA]</scope>
    <source>
        <strain evidence="2 3">LZ-22</strain>
    </source>
</reference>
<dbReference type="EMBL" id="FMYF01000003">
    <property type="protein sequence ID" value="SDB80737.1"/>
    <property type="molecule type" value="Genomic_DNA"/>
</dbReference>
<dbReference type="Proteomes" id="UP000199086">
    <property type="component" value="Unassembled WGS sequence"/>
</dbReference>
<organism evidence="2 3">
    <name type="scientific">Raineyella antarctica</name>
    <dbReference type="NCBI Taxonomy" id="1577474"/>
    <lineage>
        <taxon>Bacteria</taxon>
        <taxon>Bacillati</taxon>
        <taxon>Actinomycetota</taxon>
        <taxon>Actinomycetes</taxon>
        <taxon>Propionibacteriales</taxon>
        <taxon>Propionibacteriaceae</taxon>
        <taxon>Raineyella</taxon>
    </lineage>
</organism>
<sequence length="70" mass="7937">MDRETRFQAEVEDIDRALQEGRIDENAATALREGAMADYDRAGYTWWKVLGGMVTVVAVMILVFQLLSSR</sequence>
<feature type="transmembrane region" description="Helical" evidence="1">
    <location>
        <begin position="46"/>
        <end position="67"/>
    </location>
</feature>
<evidence type="ECO:0000313" key="3">
    <source>
        <dbReference type="Proteomes" id="UP000199086"/>
    </source>
</evidence>
<protein>
    <submittedName>
        <fullName evidence="2">Uncharacterized protein</fullName>
    </submittedName>
</protein>
<gene>
    <name evidence="2" type="ORF">GA0111570_10356</name>
</gene>
<evidence type="ECO:0000313" key="2">
    <source>
        <dbReference type="EMBL" id="SDB80737.1"/>
    </source>
</evidence>
<name>A0A1G6GFG4_9ACTN</name>
<keyword evidence="1" id="KW-0812">Transmembrane</keyword>
<keyword evidence="3" id="KW-1185">Reference proteome</keyword>
<keyword evidence="1" id="KW-0472">Membrane</keyword>
<evidence type="ECO:0000256" key="1">
    <source>
        <dbReference type="SAM" id="Phobius"/>
    </source>
</evidence>